<feature type="region of interest" description="Disordered" evidence="1">
    <location>
        <begin position="1"/>
        <end position="22"/>
    </location>
</feature>
<dbReference type="EMBL" id="WJIE01000011">
    <property type="protein sequence ID" value="MRG96346.1"/>
    <property type="molecule type" value="Genomic_DNA"/>
</dbReference>
<accession>A0A6N7PZN3</accession>
<reference evidence="2 3" key="1">
    <citation type="submission" date="2019-10" db="EMBL/GenBank/DDBJ databases">
        <title>A soil myxobacterium in the family Polyangiaceae.</title>
        <authorList>
            <person name="Li Y."/>
            <person name="Wang J."/>
        </authorList>
    </citation>
    <scope>NUCLEOTIDE SEQUENCE [LARGE SCALE GENOMIC DNA]</scope>
    <source>
        <strain evidence="2 3">DSM 14734</strain>
    </source>
</reference>
<dbReference type="RefSeq" id="WP_153823153.1">
    <property type="nucleotide sequence ID" value="NZ_WJIE01000011.1"/>
</dbReference>
<comment type="caution">
    <text evidence="2">The sequence shown here is derived from an EMBL/GenBank/DDBJ whole genome shotgun (WGS) entry which is preliminary data.</text>
</comment>
<gene>
    <name evidence="2" type="ORF">GF068_31145</name>
</gene>
<evidence type="ECO:0000313" key="2">
    <source>
        <dbReference type="EMBL" id="MRG96346.1"/>
    </source>
</evidence>
<sequence length="151" mass="16493">MSMSDCEPAPPGEAPAQRLPTDHPDVWIERPDILHVTMRGTVDVAEAMPLLAAQFAAGAEWPHAIVLCDVSGLEHLTMAARRAFAETRDIGPRRAIVVIGANPMLRTLADLLFRAVRALRPAHPSPTRFVRDLAEARAAVPELRRMLGAPR</sequence>
<name>A0A6N7PZN3_9BACT</name>
<dbReference type="Proteomes" id="UP000440224">
    <property type="component" value="Unassembled WGS sequence"/>
</dbReference>
<evidence type="ECO:0000256" key="1">
    <source>
        <dbReference type="SAM" id="MobiDB-lite"/>
    </source>
</evidence>
<dbReference type="OrthoDB" id="9840848at2"/>
<evidence type="ECO:0000313" key="3">
    <source>
        <dbReference type="Proteomes" id="UP000440224"/>
    </source>
</evidence>
<organism evidence="2 3">
    <name type="scientific">Polyangium spumosum</name>
    <dbReference type="NCBI Taxonomy" id="889282"/>
    <lineage>
        <taxon>Bacteria</taxon>
        <taxon>Pseudomonadati</taxon>
        <taxon>Myxococcota</taxon>
        <taxon>Polyangia</taxon>
        <taxon>Polyangiales</taxon>
        <taxon>Polyangiaceae</taxon>
        <taxon>Polyangium</taxon>
    </lineage>
</organism>
<protein>
    <recommendedName>
        <fullName evidence="4">STAS domain-containing protein</fullName>
    </recommendedName>
</protein>
<keyword evidence="3" id="KW-1185">Reference proteome</keyword>
<evidence type="ECO:0008006" key="4">
    <source>
        <dbReference type="Google" id="ProtNLM"/>
    </source>
</evidence>
<proteinExistence type="predicted"/>
<dbReference type="AlphaFoldDB" id="A0A6N7PZN3"/>